<proteinExistence type="predicted"/>
<dbReference type="Pfam" id="PF20113">
    <property type="entry name" value="DUF6503"/>
    <property type="match status" value="1"/>
</dbReference>
<reference evidence="2" key="1">
    <citation type="submission" date="2016-10" db="EMBL/GenBank/DDBJ databases">
        <authorList>
            <person name="Varghese N."/>
            <person name="Submissions S."/>
        </authorList>
    </citation>
    <scope>NUCLEOTIDE SEQUENCE [LARGE SCALE GENOMIC DNA]</scope>
    <source>
        <strain evidence="2">DSM 15282</strain>
    </source>
</reference>
<dbReference type="AlphaFoldDB" id="A0A1I5IYB8"/>
<organism evidence="1 2">
    <name type="scientific">Algoriphagus ornithinivorans</name>
    <dbReference type="NCBI Taxonomy" id="226506"/>
    <lineage>
        <taxon>Bacteria</taxon>
        <taxon>Pseudomonadati</taxon>
        <taxon>Bacteroidota</taxon>
        <taxon>Cytophagia</taxon>
        <taxon>Cytophagales</taxon>
        <taxon>Cyclobacteriaceae</taxon>
        <taxon>Algoriphagus</taxon>
    </lineage>
</organism>
<protein>
    <recommendedName>
        <fullName evidence="3">Outer membrane lipoprotein-sorting protein</fullName>
    </recommendedName>
</protein>
<dbReference type="STRING" id="226506.SAMN04488519_11099"/>
<evidence type="ECO:0008006" key="3">
    <source>
        <dbReference type="Google" id="ProtNLM"/>
    </source>
</evidence>
<evidence type="ECO:0000313" key="2">
    <source>
        <dbReference type="Proteomes" id="UP000199564"/>
    </source>
</evidence>
<dbReference type="EMBL" id="FOVW01000010">
    <property type="protein sequence ID" value="SFO65141.1"/>
    <property type="molecule type" value="Genomic_DNA"/>
</dbReference>
<dbReference type="InterPro" id="IPR045444">
    <property type="entry name" value="DUF6503"/>
</dbReference>
<sequence>MGKKHRKFLSSRSNINLMRSLSTFLCSIIIILIISCAEKTPDPRLEQPEEFKQVLDAHGDWNKWIDSKAFSYTMIHETNLTQENHFFNLDSRKGRIDAQNFQIGFDGEKVWISPNRQAFAGNSVRFYHNLYFYFFSIPYIFTDPGVNVKKVDNKTLNGEEFEAFEVSFDEGKGDSPEDQYVMLVDSETKRLQWLLYTVTFFDQSNSQFNALKYEDYRDAGGLVFPRIMTGYTLEGDSTGRIRYQVSFSDVVLSEDPLNEDIFEMPEKQAVVAN</sequence>
<gene>
    <name evidence="1" type="ORF">SAMN04488519_11099</name>
</gene>
<evidence type="ECO:0000313" key="1">
    <source>
        <dbReference type="EMBL" id="SFO65141.1"/>
    </source>
</evidence>
<dbReference type="Proteomes" id="UP000199564">
    <property type="component" value="Unassembled WGS sequence"/>
</dbReference>
<accession>A0A1I5IYB8</accession>
<name>A0A1I5IYB8_9BACT</name>
<keyword evidence="2" id="KW-1185">Reference proteome</keyword>